<organism evidence="1 2">
    <name type="scientific">Tanacetum coccineum</name>
    <dbReference type="NCBI Taxonomy" id="301880"/>
    <lineage>
        <taxon>Eukaryota</taxon>
        <taxon>Viridiplantae</taxon>
        <taxon>Streptophyta</taxon>
        <taxon>Embryophyta</taxon>
        <taxon>Tracheophyta</taxon>
        <taxon>Spermatophyta</taxon>
        <taxon>Magnoliopsida</taxon>
        <taxon>eudicotyledons</taxon>
        <taxon>Gunneridae</taxon>
        <taxon>Pentapetalae</taxon>
        <taxon>asterids</taxon>
        <taxon>campanulids</taxon>
        <taxon>Asterales</taxon>
        <taxon>Asteraceae</taxon>
        <taxon>Asteroideae</taxon>
        <taxon>Anthemideae</taxon>
        <taxon>Anthemidinae</taxon>
        <taxon>Tanacetum</taxon>
    </lineage>
</organism>
<accession>A0ABQ5F803</accession>
<gene>
    <name evidence="1" type="ORF">Tco_1003051</name>
</gene>
<proteinExistence type="predicted"/>
<protein>
    <submittedName>
        <fullName evidence="1">Uncharacterized protein</fullName>
    </submittedName>
</protein>
<dbReference type="Proteomes" id="UP001151760">
    <property type="component" value="Unassembled WGS sequence"/>
</dbReference>
<evidence type="ECO:0000313" key="2">
    <source>
        <dbReference type="Proteomes" id="UP001151760"/>
    </source>
</evidence>
<comment type="caution">
    <text evidence="1">The sequence shown here is derived from an EMBL/GenBank/DDBJ whole genome shotgun (WGS) entry which is preliminary data.</text>
</comment>
<dbReference type="EMBL" id="BQNB010017117">
    <property type="protein sequence ID" value="GJT59518.1"/>
    <property type="molecule type" value="Genomic_DNA"/>
</dbReference>
<reference evidence="1" key="2">
    <citation type="submission" date="2022-01" db="EMBL/GenBank/DDBJ databases">
        <authorList>
            <person name="Yamashiro T."/>
            <person name="Shiraishi A."/>
            <person name="Satake H."/>
            <person name="Nakayama K."/>
        </authorList>
    </citation>
    <scope>NUCLEOTIDE SEQUENCE</scope>
</reference>
<name>A0ABQ5F803_9ASTR</name>
<sequence>MLHPNRLSLPSFGKHWKEKHVTWARFGKKRDEDTRVGFTMRGDGVRISSEAVKVSRRRRHNLLCRCQADQASVFMVMTSVHISSGLVLHQMTYDHNRSELGIQDHSNEPSSSKLVLKVVPLAHLGSIGRKSMRLGLDLGRNRVKTQELDLQCVETASGFPLMPSKFQGDDVTTFCDDVKRFRNIVFIVGKDSGANERPPMLKRGNYIPWESRFRRFLDNKLEEGERMWNSIQNGPYVRPIIPDPDDAVNIIVQFKPHVLASKAKKAAKNHDPLAFIAHSNASSSQSHANSSYSLQPYYVTHPSSVVDYEDEYQGELQGDS</sequence>
<keyword evidence="2" id="KW-1185">Reference proteome</keyword>
<evidence type="ECO:0000313" key="1">
    <source>
        <dbReference type="EMBL" id="GJT59518.1"/>
    </source>
</evidence>
<reference evidence="1" key="1">
    <citation type="journal article" date="2022" name="Int. J. Mol. Sci.">
        <title>Draft Genome of Tanacetum Coccineum: Genomic Comparison of Closely Related Tanacetum-Family Plants.</title>
        <authorList>
            <person name="Yamashiro T."/>
            <person name="Shiraishi A."/>
            <person name="Nakayama K."/>
            <person name="Satake H."/>
        </authorList>
    </citation>
    <scope>NUCLEOTIDE SEQUENCE</scope>
</reference>